<dbReference type="Pfam" id="PF11794">
    <property type="entry name" value="HpaB_N"/>
    <property type="match status" value="1"/>
</dbReference>
<evidence type="ECO:0000313" key="7">
    <source>
        <dbReference type="EMBL" id="AJI24024.1"/>
    </source>
</evidence>
<evidence type="ECO:0000259" key="6">
    <source>
        <dbReference type="Pfam" id="PF11794"/>
    </source>
</evidence>
<dbReference type="InterPro" id="IPR024719">
    <property type="entry name" value="HpaB/PvcC/4-BUDH_C"/>
</dbReference>
<dbReference type="Gene3D" id="1.10.3140.10">
    <property type="entry name" value="4-hydroxybutyryl-coa dehydratase, domain 1"/>
    <property type="match status" value="1"/>
</dbReference>
<evidence type="ECO:0000259" key="5">
    <source>
        <dbReference type="Pfam" id="PF03241"/>
    </source>
</evidence>
<keyword evidence="1" id="KW-0285">Flavoprotein</keyword>
<dbReference type="EMBL" id="CP009920">
    <property type="protein sequence ID" value="AJI24024.1"/>
    <property type="molecule type" value="Genomic_DNA"/>
</dbReference>
<protein>
    <submittedName>
        <fullName evidence="7">4-hydroxyphenylacetate 3-monooxygenase, oxygenase component</fullName>
        <ecNumber evidence="7">1.14.14.9</ecNumber>
    </submittedName>
</protein>
<accession>A0A0B6AVX1</accession>
<dbReference type="EC" id="1.14.14.9" evidence="7"/>
<feature type="domain" description="HpaB/PvcC/4-BUDH C-terminal" evidence="5">
    <location>
        <begin position="279"/>
        <end position="476"/>
    </location>
</feature>
<dbReference type="Gene3D" id="2.40.110.10">
    <property type="entry name" value="Butyryl-CoA Dehydrogenase, subunit A, domain 2"/>
    <property type="match status" value="1"/>
</dbReference>
<dbReference type="InterPro" id="IPR024674">
    <property type="entry name" value="HpaB/PvcC/4-BUDH_N"/>
</dbReference>
<dbReference type="InterPro" id="IPR012687">
    <property type="entry name" value="HpaB_Deino-type"/>
</dbReference>
<dbReference type="HOGENOM" id="CLU_023920_2_1_9"/>
<dbReference type="AlphaFoldDB" id="A0A0B6AVX1"/>
<proteinExistence type="predicted"/>
<dbReference type="GO" id="GO:0052881">
    <property type="term" value="F:4-hydroxyphenylacetate 3-monooxygenase activity"/>
    <property type="evidence" value="ECO:0007669"/>
    <property type="project" value="UniProtKB-EC"/>
</dbReference>
<dbReference type="GO" id="GO:0050660">
    <property type="term" value="F:flavin adenine dinucleotide binding"/>
    <property type="evidence" value="ECO:0007669"/>
    <property type="project" value="InterPro"/>
</dbReference>
<dbReference type="PIRSF" id="PIRSF000331">
    <property type="entry name" value="HpaA_HpaB"/>
    <property type="match status" value="1"/>
</dbReference>
<dbReference type="Gene3D" id="1.20.140.10">
    <property type="entry name" value="Butyryl-CoA Dehydrogenase, subunit A, domain 3"/>
    <property type="match status" value="1"/>
</dbReference>
<name>A0A0B6AVX1_PRIM2</name>
<keyword evidence="3 7" id="KW-0560">Oxidoreductase</keyword>
<dbReference type="NCBIfam" id="TIGR02309">
    <property type="entry name" value="HpaB-1"/>
    <property type="match status" value="1"/>
</dbReference>
<feature type="domain" description="HpaB/PvcC/4-BUDH N-terminal" evidence="6">
    <location>
        <begin position="6"/>
        <end position="270"/>
    </location>
</feature>
<dbReference type="PANTHER" id="PTHR36117">
    <property type="entry name" value="4-HYDROXYPHENYLACETATE 3-MONOOXYGENASE-RELATED"/>
    <property type="match status" value="1"/>
</dbReference>
<dbReference type="SUPFAM" id="SSF47203">
    <property type="entry name" value="Acyl-CoA dehydrogenase C-terminal domain-like"/>
    <property type="match status" value="1"/>
</dbReference>
<evidence type="ECO:0000313" key="8">
    <source>
        <dbReference type="Proteomes" id="UP000031829"/>
    </source>
</evidence>
<sequence>MSAINGKQYVERINQLKANVWVDGKLVTGNISEHPAFKGAINSQAKLYDFQHDKKIKDIMTYQSPDSEDFFGTSYLQPTTKEELKKRREMTQQWAQLTHGMMGRSPDYMNTVLMAFASSAELLRGTENCFPENIISYYEYVREHDLSLTHTFIDPQVNRIQFYYEQNDEPIAAKIIDKNNEGIVIQGAKLLATQGGMTDELLVLSSAGIQGKEKGFAFSIPSNTKGIKFICRESFAGKDSAFDYPLSSRFEEMDTIVVFDHVLVPWNRVFFYENVDVSNTFLASSSFSAFALHQVTSRRIVKTEFVLGIVQSLIETINIIDYPHVREKATELIIALETMKALVMKAEEEAEIDPWGYMRPNETTLRIAANIFSKTYPTFTEIIQILGASGLIAIPTENTCHSLVKEDITRYLQAKSRGAEDRIKLFRLAWDLTMSPFGTRETLYERFFFGEPVQLTSYLYLSYDKERYVQRVTDFLKS</sequence>
<dbReference type="InterPro" id="IPR004925">
    <property type="entry name" value="HpaB/PvcC/4-BUDH"/>
</dbReference>
<dbReference type="GeneID" id="93642781"/>
<dbReference type="InterPro" id="IPR009100">
    <property type="entry name" value="AcylCoA_DH/oxidase_NM_dom_sf"/>
</dbReference>
<dbReference type="PANTHER" id="PTHR36117:SF3">
    <property type="entry name" value="4-HYDROXYPHENYLACETATE 3-MONOOXYGENASE-RELATED"/>
    <property type="match status" value="1"/>
</dbReference>
<dbReference type="Proteomes" id="UP000031829">
    <property type="component" value="Chromosome"/>
</dbReference>
<dbReference type="GO" id="GO:0010124">
    <property type="term" value="P:phenylacetate catabolic process"/>
    <property type="evidence" value="ECO:0007669"/>
    <property type="project" value="InterPro"/>
</dbReference>
<reference evidence="7 8" key="1">
    <citation type="journal article" date="2015" name="Genome Announc.">
        <title>Complete genome sequences for 35 biothreat assay-relevant bacillus species.</title>
        <authorList>
            <person name="Johnson S.L."/>
            <person name="Daligault H.E."/>
            <person name="Davenport K.W."/>
            <person name="Jaissle J."/>
            <person name="Frey K.G."/>
            <person name="Ladner J.T."/>
            <person name="Broomall S.M."/>
            <person name="Bishop-Lilly K.A."/>
            <person name="Bruce D.C."/>
            <person name="Gibbons H.S."/>
            <person name="Coyne S.R."/>
            <person name="Lo C.C."/>
            <person name="Meincke L."/>
            <person name="Munk A.C."/>
            <person name="Koroleva G.I."/>
            <person name="Rosenzweig C.N."/>
            <person name="Palacios G.F."/>
            <person name="Redden C.L."/>
            <person name="Minogue T.D."/>
            <person name="Chain P.S."/>
        </authorList>
    </citation>
    <scope>NUCLEOTIDE SEQUENCE [LARGE SCALE GENOMIC DNA]</scope>
    <source>
        <strain evidence="8">ATCC 14581 / DSM 32 / JCM 2506 / NBRC 15308 / NCIMB 9376 / NCTC 10342 / NRRL B-14308 / VKM B-512</strain>
    </source>
</reference>
<dbReference type="Pfam" id="PF03241">
    <property type="entry name" value="HpaB"/>
    <property type="match status" value="1"/>
</dbReference>
<evidence type="ECO:0000256" key="2">
    <source>
        <dbReference type="ARBA" id="ARBA00022827"/>
    </source>
</evidence>
<dbReference type="InterPro" id="IPR046373">
    <property type="entry name" value="Acyl-CoA_Oxase/DH_mid-dom_sf"/>
</dbReference>
<dbReference type="RefSeq" id="WP_034651978.1">
    <property type="nucleotide sequence ID" value="NZ_BCVB01000004.1"/>
</dbReference>
<evidence type="ECO:0000256" key="1">
    <source>
        <dbReference type="ARBA" id="ARBA00022630"/>
    </source>
</evidence>
<evidence type="ECO:0000256" key="4">
    <source>
        <dbReference type="PIRSR" id="PIRSR000331-2"/>
    </source>
</evidence>
<feature type="binding site" evidence="4">
    <location>
        <position position="193"/>
    </location>
    <ligand>
        <name>FAD</name>
        <dbReference type="ChEBI" id="CHEBI:57692"/>
    </ligand>
</feature>
<dbReference type="InterPro" id="IPR036250">
    <property type="entry name" value="AcylCo_DH-like_C"/>
</dbReference>
<keyword evidence="2 4" id="KW-0274">FAD</keyword>
<dbReference type="GO" id="GO:0016627">
    <property type="term" value="F:oxidoreductase activity, acting on the CH-CH group of donors"/>
    <property type="evidence" value="ECO:0007669"/>
    <property type="project" value="InterPro"/>
</dbReference>
<feature type="binding site" evidence="4">
    <location>
        <begin position="156"/>
        <end position="159"/>
    </location>
    <ligand>
        <name>FAD</name>
        <dbReference type="ChEBI" id="CHEBI:57692"/>
    </ligand>
</feature>
<keyword evidence="7" id="KW-0503">Monooxygenase</keyword>
<gene>
    <name evidence="7" type="primary">hpaB</name>
    <name evidence="7" type="ORF">BG04_4791</name>
</gene>
<dbReference type="SUPFAM" id="SSF56645">
    <property type="entry name" value="Acyl-CoA dehydrogenase NM domain-like"/>
    <property type="match status" value="1"/>
</dbReference>
<evidence type="ECO:0000256" key="3">
    <source>
        <dbReference type="ARBA" id="ARBA00023002"/>
    </source>
</evidence>
<dbReference type="KEGG" id="bmeg:BG04_4791"/>
<organism evidence="7 8">
    <name type="scientific">Priestia megaterium (strain ATCC 14581 / DSM 32 / CCUG 1817 / JCM 2506 / NBRC 15308 / NCIMB 9376 / NCTC 10342 / NRRL B-14308 / VKM B-512 / Ford 19)</name>
    <name type="common">Bacillus megaterium</name>
    <dbReference type="NCBI Taxonomy" id="1348623"/>
    <lineage>
        <taxon>Bacteria</taxon>
        <taxon>Bacillati</taxon>
        <taxon>Bacillota</taxon>
        <taxon>Bacilli</taxon>
        <taxon>Bacillales</taxon>
        <taxon>Bacillaceae</taxon>
        <taxon>Priestia</taxon>
    </lineage>
</organism>